<keyword evidence="2 3" id="KW-0418">Kinase</keyword>
<protein>
    <submittedName>
        <fullName evidence="3">Fructosamine-3-kinase</fullName>
    </submittedName>
</protein>
<dbReference type="Proteomes" id="UP000030960">
    <property type="component" value="Unassembled WGS sequence"/>
</dbReference>
<dbReference type="AlphaFoldDB" id="A0A0B3RRA7"/>
<dbReference type="SUPFAM" id="SSF56112">
    <property type="entry name" value="Protein kinase-like (PK-like)"/>
    <property type="match status" value="1"/>
</dbReference>
<dbReference type="OrthoDB" id="5291879at2"/>
<dbReference type="Pfam" id="PF03881">
    <property type="entry name" value="Fructosamin_kin"/>
    <property type="match status" value="1"/>
</dbReference>
<evidence type="ECO:0000313" key="4">
    <source>
        <dbReference type="Proteomes" id="UP000030960"/>
    </source>
</evidence>
<dbReference type="InterPro" id="IPR016477">
    <property type="entry name" value="Fructo-/Ketosamine-3-kinase"/>
</dbReference>
<accession>A0A0B3RRA7</accession>
<keyword evidence="4" id="KW-1185">Reference proteome</keyword>
<comment type="caution">
    <text evidence="3">The sequence shown here is derived from an EMBL/GenBank/DDBJ whole genome shotgun (WGS) entry which is preliminary data.</text>
</comment>
<dbReference type="PIRSF" id="PIRSF006221">
    <property type="entry name" value="Ketosamine-3-kinase"/>
    <property type="match status" value="1"/>
</dbReference>
<dbReference type="EMBL" id="JSUQ01000027">
    <property type="protein sequence ID" value="KHQ50412.1"/>
    <property type="molecule type" value="Genomic_DNA"/>
</dbReference>
<proteinExistence type="inferred from homology"/>
<sequence>MTWQARIAKALGATISDARPLQGGDLSQVFRVELADGRRVAVKLGALVGAEARMLAAMQASGAAVPKVIWSGDGLLCLEWLDETQPSPDGWQALGETLARLHAVRGPRYGWDADYAFGRVRIANAPCDSWPDFWADRRLMPFVPDLPAPLARRIEALALRLPEHLPASPAPALLHGDLWTGNALFAGDQAYLIDPACYHGHDEVDLAMLELFGRPDAGFWAGYHACDPGREARRPVYQLWPALVHLSLFGAGYRGLVEGLLDQLGA</sequence>
<keyword evidence="2" id="KW-0808">Transferase</keyword>
<dbReference type="GO" id="GO:0016301">
    <property type="term" value="F:kinase activity"/>
    <property type="evidence" value="ECO:0007669"/>
    <property type="project" value="UniProtKB-UniRule"/>
</dbReference>
<dbReference type="PANTHER" id="PTHR12149">
    <property type="entry name" value="FRUCTOSAMINE 3 KINASE-RELATED PROTEIN"/>
    <property type="match status" value="1"/>
</dbReference>
<dbReference type="InterPro" id="IPR011009">
    <property type="entry name" value="Kinase-like_dom_sf"/>
</dbReference>
<name>A0A0B3RRA7_9RHOB</name>
<reference evidence="3 4" key="1">
    <citation type="submission" date="2014-10" db="EMBL/GenBank/DDBJ databases">
        <title>Genome sequence of Ponticoccus sp. strain UMTAT08 isolated from clonal culture of toxic dinoflagellate Alexandrium tamiyavanichii.</title>
        <authorList>
            <person name="Gan H.Y."/>
            <person name="Muhd D.-D."/>
            <person name="Mohd Noor M.E."/>
            <person name="Yeong Y.S."/>
            <person name="Usup G."/>
        </authorList>
    </citation>
    <scope>NUCLEOTIDE SEQUENCE [LARGE SCALE GENOMIC DNA]</scope>
    <source>
        <strain evidence="3 4">UMTAT08</strain>
    </source>
</reference>
<dbReference type="RefSeq" id="WP_043146283.1">
    <property type="nucleotide sequence ID" value="NZ_JSUQ01000027.1"/>
</dbReference>
<dbReference type="Gene3D" id="3.30.200.20">
    <property type="entry name" value="Phosphorylase Kinase, domain 1"/>
    <property type="match status" value="1"/>
</dbReference>
<dbReference type="PANTHER" id="PTHR12149:SF8">
    <property type="entry name" value="PROTEIN-RIBULOSAMINE 3-KINASE"/>
    <property type="match status" value="1"/>
</dbReference>
<evidence type="ECO:0000313" key="3">
    <source>
        <dbReference type="EMBL" id="KHQ50412.1"/>
    </source>
</evidence>
<evidence type="ECO:0000256" key="1">
    <source>
        <dbReference type="ARBA" id="ARBA00009460"/>
    </source>
</evidence>
<organism evidence="3 4">
    <name type="scientific">Mameliella alba</name>
    <dbReference type="NCBI Taxonomy" id="561184"/>
    <lineage>
        <taxon>Bacteria</taxon>
        <taxon>Pseudomonadati</taxon>
        <taxon>Pseudomonadota</taxon>
        <taxon>Alphaproteobacteria</taxon>
        <taxon>Rhodobacterales</taxon>
        <taxon>Roseobacteraceae</taxon>
        <taxon>Mameliella</taxon>
    </lineage>
</organism>
<dbReference type="STRING" id="561184.SAMN05216376_11264"/>
<dbReference type="Gene3D" id="3.90.1200.10">
    <property type="match status" value="1"/>
</dbReference>
<gene>
    <name evidence="3" type="ORF">OA50_05087</name>
</gene>
<evidence type="ECO:0000256" key="2">
    <source>
        <dbReference type="PIRNR" id="PIRNR006221"/>
    </source>
</evidence>
<comment type="similarity">
    <text evidence="1 2">Belongs to the fructosamine kinase family.</text>
</comment>